<dbReference type="EMBL" id="LT934116">
    <property type="protein sequence ID" value="VAH72061.1"/>
    <property type="molecule type" value="Genomic_DNA"/>
</dbReference>
<evidence type="ECO:0000256" key="5">
    <source>
        <dbReference type="SAM" id="SignalP"/>
    </source>
</evidence>
<dbReference type="Gramene" id="TRITD3Bv1G019170.1">
    <property type="protein sequence ID" value="TRITD3Bv1G019170.1"/>
    <property type="gene ID" value="TRITD3Bv1G019170"/>
</dbReference>
<evidence type="ECO:0000313" key="7">
    <source>
        <dbReference type="Proteomes" id="UP000324705"/>
    </source>
</evidence>
<gene>
    <name evidence="6" type="ORF">TRITD_3Bv1G019170</name>
</gene>
<comment type="similarity">
    <text evidence="1">Belongs to the 'GDSL' lipolytic enzyme family.</text>
</comment>
<dbReference type="AlphaFoldDB" id="A0A9R1RWG9"/>
<dbReference type="InterPro" id="IPR035669">
    <property type="entry name" value="SGNH_plant_lipase-like"/>
</dbReference>
<dbReference type="SUPFAM" id="SSF52266">
    <property type="entry name" value="SGNH hydrolase"/>
    <property type="match status" value="1"/>
</dbReference>
<name>A0A9R1RWG9_TRITD</name>
<keyword evidence="7" id="KW-1185">Reference proteome</keyword>
<feature type="chain" id="PRO_5040330711" description="GDSL esterase/lipase" evidence="5">
    <location>
        <begin position="18"/>
        <end position="356"/>
    </location>
</feature>
<evidence type="ECO:0000256" key="3">
    <source>
        <dbReference type="ARBA" id="ARBA00022801"/>
    </source>
</evidence>
<organism evidence="6 7">
    <name type="scientific">Triticum turgidum subsp. durum</name>
    <name type="common">Durum wheat</name>
    <name type="synonym">Triticum durum</name>
    <dbReference type="NCBI Taxonomy" id="4567"/>
    <lineage>
        <taxon>Eukaryota</taxon>
        <taxon>Viridiplantae</taxon>
        <taxon>Streptophyta</taxon>
        <taxon>Embryophyta</taxon>
        <taxon>Tracheophyta</taxon>
        <taxon>Spermatophyta</taxon>
        <taxon>Magnoliopsida</taxon>
        <taxon>Liliopsida</taxon>
        <taxon>Poales</taxon>
        <taxon>Poaceae</taxon>
        <taxon>BOP clade</taxon>
        <taxon>Pooideae</taxon>
        <taxon>Triticodae</taxon>
        <taxon>Triticeae</taxon>
        <taxon>Triticinae</taxon>
        <taxon>Triticum</taxon>
    </lineage>
</organism>
<dbReference type="CDD" id="cd01837">
    <property type="entry name" value="SGNH_plant_lipase_like"/>
    <property type="match status" value="1"/>
</dbReference>
<dbReference type="Pfam" id="PF00657">
    <property type="entry name" value="Lipase_GDSL"/>
    <property type="match status" value="1"/>
</dbReference>
<dbReference type="InterPro" id="IPR001087">
    <property type="entry name" value="GDSL"/>
</dbReference>
<proteinExistence type="inferred from homology"/>
<dbReference type="GO" id="GO:0016788">
    <property type="term" value="F:hydrolase activity, acting on ester bonds"/>
    <property type="evidence" value="ECO:0007669"/>
    <property type="project" value="InterPro"/>
</dbReference>
<keyword evidence="2 5" id="KW-0732">Signal</keyword>
<evidence type="ECO:0000256" key="1">
    <source>
        <dbReference type="ARBA" id="ARBA00008668"/>
    </source>
</evidence>
<dbReference type="Proteomes" id="UP000324705">
    <property type="component" value="Chromosome 3B"/>
</dbReference>
<sequence length="356" mass="39509">MISWAVVLLVLSVAVAASPAPANQSSCYKHLFSFGDSLIDTGNYIVHFSAAPGPVVELPYGETFFGRPTGRWSDGRLIVDFIVERLGFPYWPAYLQAAAGKSLAEEFRYGVNFAVASATALSQDFFRKKHLRVDLMPPYSLDVQIGLFKKVLAVLGSTDQERKAAMASSLFLVGEIGANDYIQPLFQNKTLEWVRPLVPRIIRSIALSIEALIELGAKTMYVPGIFPMGCTPLFLGIFPSDDRDPATGCLRWLNDLTLLHNHMLKSQLDELRRNHPGVSITYVDYYEEILSLVTKPVENGFAAETVLDACYPVFVPGRGVVRCPDPSRYVSWDGVHLTEATYKIMALVMTLKIHVK</sequence>
<dbReference type="PANTHER" id="PTHR22835:SF535">
    <property type="entry name" value="GDSL ESTERASE_LIPASE"/>
    <property type="match status" value="1"/>
</dbReference>
<evidence type="ECO:0000256" key="4">
    <source>
        <dbReference type="ARBA" id="ARBA00023180"/>
    </source>
</evidence>
<dbReference type="Gene3D" id="3.40.50.1110">
    <property type="entry name" value="SGNH hydrolase"/>
    <property type="match status" value="1"/>
</dbReference>
<evidence type="ECO:0000313" key="6">
    <source>
        <dbReference type="EMBL" id="VAH72061.1"/>
    </source>
</evidence>
<evidence type="ECO:0008006" key="8">
    <source>
        <dbReference type="Google" id="ProtNLM"/>
    </source>
</evidence>
<evidence type="ECO:0000256" key="2">
    <source>
        <dbReference type="ARBA" id="ARBA00022729"/>
    </source>
</evidence>
<keyword evidence="4" id="KW-0325">Glycoprotein</keyword>
<dbReference type="PANTHER" id="PTHR22835">
    <property type="entry name" value="ZINC FINGER FYVE DOMAIN CONTAINING PROTEIN"/>
    <property type="match status" value="1"/>
</dbReference>
<reference evidence="6 7" key="1">
    <citation type="submission" date="2017-09" db="EMBL/GenBank/DDBJ databases">
        <authorList>
            <consortium name="International Durum Wheat Genome Sequencing Consortium (IDWGSC)"/>
            <person name="Milanesi L."/>
        </authorList>
    </citation>
    <scope>NUCLEOTIDE SEQUENCE [LARGE SCALE GENOMIC DNA]</scope>
    <source>
        <strain evidence="7">cv. Svevo</strain>
    </source>
</reference>
<keyword evidence="3" id="KW-0378">Hydrolase</keyword>
<dbReference type="InterPro" id="IPR036514">
    <property type="entry name" value="SGNH_hydro_sf"/>
</dbReference>
<protein>
    <recommendedName>
        <fullName evidence="8">GDSL esterase/lipase</fullName>
    </recommendedName>
</protein>
<feature type="signal peptide" evidence="5">
    <location>
        <begin position="1"/>
        <end position="17"/>
    </location>
</feature>
<accession>A0A9R1RWG9</accession>